<name>A0A2R8BKZ1_9RHOB</name>
<feature type="transmembrane region" description="Helical" evidence="6">
    <location>
        <begin position="37"/>
        <end position="56"/>
    </location>
</feature>
<feature type="transmembrane region" description="Helical" evidence="6">
    <location>
        <begin position="406"/>
        <end position="427"/>
    </location>
</feature>
<dbReference type="RefSeq" id="WP_108854148.1">
    <property type="nucleotide sequence ID" value="NZ_OMOQ01000003.1"/>
</dbReference>
<evidence type="ECO:0000256" key="1">
    <source>
        <dbReference type="ARBA" id="ARBA00004651"/>
    </source>
</evidence>
<evidence type="ECO:0000256" key="6">
    <source>
        <dbReference type="SAM" id="Phobius"/>
    </source>
</evidence>
<evidence type="ECO:0000313" key="8">
    <source>
        <dbReference type="Proteomes" id="UP000244924"/>
    </source>
</evidence>
<dbReference type="PROSITE" id="PS50096">
    <property type="entry name" value="IQ"/>
    <property type="match status" value="1"/>
</dbReference>
<feature type="transmembrane region" description="Helical" evidence="6">
    <location>
        <begin position="134"/>
        <end position="158"/>
    </location>
</feature>
<accession>A0A2R8BKZ1</accession>
<sequence>MLKKALMLVSGNAFGSALLLMRNLIVARLVSPEDYGIASTFAVAMSIVEMLSYFGLNQLIVVDKEGDDPKVQRALQGFQLLRGVMSGLILYAIARPYARFLGVEEVTWAYELMALLPVINGLQHYDIHRLKRHLVYRPWIVSQSVPPLIAVITLWPIALLYGDYRIMLVSLFIQNGSMVLLSHVTAERSYRIGLDLALMRRATVFGWPLLLNGMLLFGVFNGERLIVGNQLGMAQLAVFSMSITLTLTPTLVLAGACQSLFLPQLSAARDRPDAFRWLGVAATEAGLAIGLFLILGMVLFGGPLMHLLLGEKYSAILVLLVPMAVLQALRVSKTGASTVALARERSGNAAAANLFRVASLPLSWFAVRETGNVMTVVSIAMVAEMLGYLLSLRLAARRAGLDLQPLVLPSGLSALACAVALFEAQIAPPRTGFVENLDWTRWAVVLTCLAALASMTALRGYLIRRLWRRG</sequence>
<feature type="transmembrane region" description="Helical" evidence="6">
    <location>
        <begin position="232"/>
        <end position="256"/>
    </location>
</feature>
<dbReference type="OrthoDB" id="7605542at2"/>
<evidence type="ECO:0000256" key="4">
    <source>
        <dbReference type="ARBA" id="ARBA00022989"/>
    </source>
</evidence>
<feature type="transmembrane region" description="Helical" evidence="6">
    <location>
        <begin position="202"/>
        <end position="220"/>
    </location>
</feature>
<dbReference type="Pfam" id="PF13440">
    <property type="entry name" value="Polysacc_synt_3"/>
    <property type="match status" value="1"/>
</dbReference>
<comment type="subcellular location">
    <subcellularLocation>
        <location evidence="1">Cell membrane</location>
        <topology evidence="1">Multi-pass membrane protein</topology>
    </subcellularLocation>
</comment>
<gene>
    <name evidence="7" type="ORF">DEA8626_03136</name>
</gene>
<dbReference type="PANTHER" id="PTHR30250:SF11">
    <property type="entry name" value="O-ANTIGEN TRANSPORTER-RELATED"/>
    <property type="match status" value="1"/>
</dbReference>
<dbReference type="AlphaFoldDB" id="A0A2R8BKZ1"/>
<evidence type="ECO:0000256" key="2">
    <source>
        <dbReference type="ARBA" id="ARBA00022475"/>
    </source>
</evidence>
<feature type="transmembrane region" description="Helical" evidence="6">
    <location>
        <begin position="164"/>
        <end position="181"/>
    </location>
</feature>
<keyword evidence="4 6" id="KW-1133">Transmembrane helix</keyword>
<dbReference type="EMBL" id="OMOQ01000003">
    <property type="protein sequence ID" value="SPH24087.1"/>
    <property type="molecule type" value="Genomic_DNA"/>
</dbReference>
<keyword evidence="2" id="KW-1003">Cell membrane</keyword>
<feature type="transmembrane region" description="Helical" evidence="6">
    <location>
        <begin position="439"/>
        <end position="462"/>
    </location>
</feature>
<dbReference type="PANTHER" id="PTHR30250">
    <property type="entry name" value="PST FAMILY PREDICTED COLANIC ACID TRANSPORTER"/>
    <property type="match status" value="1"/>
</dbReference>
<protein>
    <recommendedName>
        <fullName evidence="9">Teichuronic acid biosynthesis protein TuaB</fullName>
    </recommendedName>
</protein>
<evidence type="ECO:0008006" key="9">
    <source>
        <dbReference type="Google" id="ProtNLM"/>
    </source>
</evidence>
<feature type="transmembrane region" description="Helical" evidence="6">
    <location>
        <begin position="277"/>
        <end position="301"/>
    </location>
</feature>
<dbReference type="InterPro" id="IPR050833">
    <property type="entry name" value="Poly_Biosynth_Transport"/>
</dbReference>
<feature type="transmembrane region" description="Helical" evidence="6">
    <location>
        <begin position="373"/>
        <end position="394"/>
    </location>
</feature>
<evidence type="ECO:0000256" key="5">
    <source>
        <dbReference type="ARBA" id="ARBA00023136"/>
    </source>
</evidence>
<evidence type="ECO:0000313" key="7">
    <source>
        <dbReference type="EMBL" id="SPH24087.1"/>
    </source>
</evidence>
<organism evidence="7 8">
    <name type="scientific">Albidovulum aquaemixtae</name>
    <dbReference type="NCBI Taxonomy" id="1542388"/>
    <lineage>
        <taxon>Bacteria</taxon>
        <taxon>Pseudomonadati</taxon>
        <taxon>Pseudomonadota</taxon>
        <taxon>Alphaproteobacteria</taxon>
        <taxon>Rhodobacterales</taxon>
        <taxon>Paracoccaceae</taxon>
        <taxon>Albidovulum</taxon>
    </lineage>
</organism>
<proteinExistence type="predicted"/>
<dbReference type="GO" id="GO:0005886">
    <property type="term" value="C:plasma membrane"/>
    <property type="evidence" value="ECO:0007669"/>
    <property type="project" value="UniProtKB-SubCell"/>
</dbReference>
<keyword evidence="3 6" id="KW-0812">Transmembrane</keyword>
<reference evidence="7 8" key="1">
    <citation type="submission" date="2018-03" db="EMBL/GenBank/DDBJ databases">
        <authorList>
            <person name="Keele B.F."/>
        </authorList>
    </citation>
    <scope>NUCLEOTIDE SEQUENCE [LARGE SCALE GENOMIC DNA]</scope>
    <source>
        <strain evidence="7 8">CECT 8626</strain>
    </source>
</reference>
<evidence type="ECO:0000256" key="3">
    <source>
        <dbReference type="ARBA" id="ARBA00022692"/>
    </source>
</evidence>
<keyword evidence="5 6" id="KW-0472">Membrane</keyword>
<keyword evidence="8" id="KW-1185">Reference proteome</keyword>
<dbReference type="Proteomes" id="UP000244924">
    <property type="component" value="Unassembled WGS sequence"/>
</dbReference>